<dbReference type="Pfam" id="PF11722">
    <property type="entry name" value="zf-TRM13_CCCH"/>
    <property type="match status" value="1"/>
</dbReference>
<evidence type="ECO:0000256" key="7">
    <source>
        <dbReference type="ARBA" id="ARBA00022771"/>
    </source>
</evidence>
<evidence type="ECO:0000256" key="3">
    <source>
        <dbReference type="ARBA" id="ARBA00022679"/>
    </source>
</evidence>
<protein>
    <recommendedName>
        <fullName evidence="12">tRNA:m(4)X modification enzyme TRM13</fullName>
        <ecNumber evidence="12">2.1.1.225</ecNumber>
    </recommendedName>
</protein>
<keyword evidence="5 12" id="KW-0819">tRNA processing</keyword>
<dbReference type="GO" id="GO:0106050">
    <property type="term" value="F:tRNA 2'-O-methyltransferase activity"/>
    <property type="evidence" value="ECO:0007669"/>
    <property type="project" value="UniProtKB-UniRule"/>
</dbReference>
<comment type="catalytic activity">
    <reaction evidence="9 12">
        <text>cytidine(4) in tRNA(Pro) + S-adenosyl-L-methionine = 2'-O-methylcytidine(4) in tRNA(Pro) + S-adenosyl-L-homocysteine + H(+)</text>
        <dbReference type="Rhea" id="RHEA:32767"/>
        <dbReference type="Rhea" id="RHEA-COMP:10397"/>
        <dbReference type="Rhea" id="RHEA-COMP:10398"/>
        <dbReference type="ChEBI" id="CHEBI:15378"/>
        <dbReference type="ChEBI" id="CHEBI:57856"/>
        <dbReference type="ChEBI" id="CHEBI:59789"/>
        <dbReference type="ChEBI" id="CHEBI:74495"/>
        <dbReference type="ChEBI" id="CHEBI:82748"/>
        <dbReference type="EC" id="2.1.1.225"/>
    </reaction>
</comment>
<dbReference type="GeneID" id="111245671"/>
<evidence type="ECO:0000256" key="2">
    <source>
        <dbReference type="ARBA" id="ARBA00022603"/>
    </source>
</evidence>
<evidence type="ECO:0000256" key="10">
    <source>
        <dbReference type="ARBA" id="ARBA00048635"/>
    </source>
</evidence>
<organism evidence="15 16">
    <name type="scientific">Varroa destructor</name>
    <name type="common">Honeybee mite</name>
    <dbReference type="NCBI Taxonomy" id="109461"/>
    <lineage>
        <taxon>Eukaryota</taxon>
        <taxon>Metazoa</taxon>
        <taxon>Ecdysozoa</taxon>
        <taxon>Arthropoda</taxon>
        <taxon>Chelicerata</taxon>
        <taxon>Arachnida</taxon>
        <taxon>Acari</taxon>
        <taxon>Parasitiformes</taxon>
        <taxon>Mesostigmata</taxon>
        <taxon>Gamasina</taxon>
        <taxon>Dermanyssoidea</taxon>
        <taxon>Varroidae</taxon>
        <taxon>Varroa</taxon>
    </lineage>
</organism>
<comment type="catalytic activity">
    <reaction evidence="11 12">
        <text>adenosine(4) in tRNA(His) + S-adenosyl-L-methionine = 2'-O-methyladenosine(4) in tRNA(His) + S-adenosyl-L-homocysteine + H(+)</text>
        <dbReference type="Rhea" id="RHEA:43196"/>
        <dbReference type="Rhea" id="RHEA-COMP:10401"/>
        <dbReference type="Rhea" id="RHEA-COMP:10402"/>
        <dbReference type="ChEBI" id="CHEBI:15378"/>
        <dbReference type="ChEBI" id="CHEBI:57856"/>
        <dbReference type="ChEBI" id="CHEBI:59789"/>
        <dbReference type="ChEBI" id="CHEBI:74411"/>
        <dbReference type="ChEBI" id="CHEBI:74477"/>
        <dbReference type="EC" id="2.1.1.225"/>
    </reaction>
</comment>
<evidence type="ECO:0000256" key="1">
    <source>
        <dbReference type="ARBA" id="ARBA00005265"/>
    </source>
</evidence>
<dbReference type="GO" id="GO:0030488">
    <property type="term" value="P:tRNA methylation"/>
    <property type="evidence" value="ECO:0007669"/>
    <property type="project" value="InterPro"/>
</dbReference>
<dbReference type="InterPro" id="IPR021721">
    <property type="entry name" value="Znf_CCCH-type_TRM13"/>
</dbReference>
<evidence type="ECO:0000256" key="4">
    <source>
        <dbReference type="ARBA" id="ARBA00022691"/>
    </source>
</evidence>
<evidence type="ECO:0000256" key="11">
    <source>
        <dbReference type="ARBA" id="ARBA00049393"/>
    </source>
</evidence>
<accession>A0A7M7JGV7</accession>
<dbReference type="PANTHER" id="PTHR12998:SF0">
    <property type="entry name" value="TRNA:M(4)X MODIFICATION ENZYME TRM13 HOMOLOG"/>
    <property type="match status" value="1"/>
</dbReference>
<name>A0A7M7JGV7_VARDE</name>
<dbReference type="PROSITE" id="PS51800">
    <property type="entry name" value="ZF_CHHC_U11_48K"/>
    <property type="match status" value="1"/>
</dbReference>
<dbReference type="OrthoDB" id="6486875at2759"/>
<dbReference type="Proteomes" id="UP000594260">
    <property type="component" value="Unplaced"/>
</dbReference>
<dbReference type="RefSeq" id="XP_022650053.1">
    <property type="nucleotide sequence ID" value="XM_022794318.1"/>
</dbReference>
<keyword evidence="6 12" id="KW-0479">Metal-binding</keyword>
<comment type="similarity">
    <text evidence="1 12">Belongs to the methyltransferase TRM13 family.</text>
</comment>
<keyword evidence="2 12" id="KW-0489">Methyltransferase</keyword>
<dbReference type="FunCoup" id="A0A7M7JGV7">
    <property type="interactions" value="1307"/>
</dbReference>
<dbReference type="EnsemblMetazoa" id="XM_022794318">
    <property type="protein sequence ID" value="XP_022650053"/>
    <property type="gene ID" value="LOC111245671"/>
</dbReference>
<dbReference type="InterPro" id="IPR022776">
    <property type="entry name" value="TRM13/UPF0224_CHHC_Znf_dom"/>
</dbReference>
<dbReference type="InterPro" id="IPR039044">
    <property type="entry name" value="Trm13"/>
</dbReference>
<dbReference type="PANTHER" id="PTHR12998">
    <property type="entry name" value="TRNA:M(4)X MODIFICATION ENZYME TRM13 HOMOLOG"/>
    <property type="match status" value="1"/>
</dbReference>
<evidence type="ECO:0000256" key="9">
    <source>
        <dbReference type="ARBA" id="ARBA00048165"/>
    </source>
</evidence>
<dbReference type="Pfam" id="PF05253">
    <property type="entry name" value="zf-U11-48K"/>
    <property type="match status" value="1"/>
</dbReference>
<reference evidence="15" key="1">
    <citation type="submission" date="2021-01" db="UniProtKB">
        <authorList>
            <consortium name="EnsemblMetazoa"/>
        </authorList>
    </citation>
    <scope>IDENTIFICATION</scope>
</reference>
<keyword evidence="4 12" id="KW-0949">S-adenosyl-L-methionine</keyword>
<keyword evidence="3 12" id="KW-0808">Transferase</keyword>
<dbReference type="InParanoid" id="A0A7M7JGV7"/>
<evidence type="ECO:0000256" key="12">
    <source>
        <dbReference type="RuleBase" id="RU367103"/>
    </source>
</evidence>
<evidence type="ECO:0000313" key="16">
    <source>
        <dbReference type="Proteomes" id="UP000594260"/>
    </source>
</evidence>
<keyword evidence="7 12" id="KW-0863">Zinc-finger</keyword>
<evidence type="ECO:0000256" key="13">
    <source>
        <dbReference type="SAM" id="MobiDB-lite"/>
    </source>
</evidence>
<dbReference type="InterPro" id="IPR007871">
    <property type="entry name" value="Methyltransferase_TRM13"/>
</dbReference>
<proteinExistence type="inferred from homology"/>
<evidence type="ECO:0000256" key="8">
    <source>
        <dbReference type="ARBA" id="ARBA00022833"/>
    </source>
</evidence>
<evidence type="ECO:0000259" key="14">
    <source>
        <dbReference type="PROSITE" id="PS51800"/>
    </source>
</evidence>
<dbReference type="AlphaFoldDB" id="A0A7M7JGV7"/>
<feature type="domain" description="CHHC U11-48K-type" evidence="14">
    <location>
        <begin position="85"/>
        <end position="112"/>
    </location>
</feature>
<evidence type="ECO:0000256" key="5">
    <source>
        <dbReference type="ARBA" id="ARBA00022694"/>
    </source>
</evidence>
<dbReference type="GO" id="GO:0008270">
    <property type="term" value="F:zinc ion binding"/>
    <property type="evidence" value="ECO:0007669"/>
    <property type="project" value="UniProtKB-KW"/>
</dbReference>
<sequence length="516" mass="58447">MLGGVPSKHTLASNESISKRQAKKMQKELEKNRKKEQMLLADPHFKQCQFVVVKKNRLCRQRAIKGCDYCGEHLMTSDQRGDYARMPCPLDPSHSCYEHLLNAHIKKCNAREKPLPPYLVKNINGEDVPSPEEKISVHTVSDEELQALIQRIESIYESSVSHVMQYESTCHLLIVEELTKFKDCTTLEKHLRQQGHLIQLLCDKGLITEGHIFVEFGAGRGQLATWVMRALGDKAVRKSAFVLVDRDSQRYKADNRFIDEWGPFIHRIRADIRHLCIERLEPFKVHKDRVVGFCKHLCGVAIDLALRCITSTIGYNKLPKGLVMAVCCHHRCEWRWYTGKSWLEGLGISEREFQLLASIAGWATCGNESRSTKNRCGRKTEDLSGKNGTAKAQVKAKKTLFPDKNGERSLIASIIEPKKSEASETANCGLMRPKELDKKGHISSDVDQEKSGRYQAMGLSPDRRTEIGYKVKAILDEGRLKYLRSVGMIADRVNFISKIYTPENFAIVATGPTAPQ</sequence>
<feature type="region of interest" description="Disordered" evidence="13">
    <location>
        <begin position="1"/>
        <end position="33"/>
    </location>
</feature>
<dbReference type="KEGG" id="vde:111245671"/>
<dbReference type="OMA" id="TIATCCH"/>
<comment type="function">
    <text evidence="12">tRNA methylase which 2'-O-methylates cytidine(4) in tRNA(Pro) and tRNA(Gly)(GCC), and adenosine(4) in tRNA(His).</text>
</comment>
<keyword evidence="16" id="KW-1185">Reference proteome</keyword>
<dbReference type="Pfam" id="PF05206">
    <property type="entry name" value="TRM13"/>
    <property type="match status" value="1"/>
</dbReference>
<comment type="catalytic activity">
    <reaction evidence="10 12">
        <text>cytidine(4) in tRNA(Gly)(GCC) + S-adenosyl-L-methionine = 2'-O-methylcytidine(4) in tRNA(Gly)(GCC) + S-adenosyl-L-homocysteine + H(+)</text>
        <dbReference type="Rhea" id="RHEA:43192"/>
        <dbReference type="Rhea" id="RHEA-COMP:10399"/>
        <dbReference type="Rhea" id="RHEA-COMP:10400"/>
        <dbReference type="ChEBI" id="CHEBI:15378"/>
        <dbReference type="ChEBI" id="CHEBI:57856"/>
        <dbReference type="ChEBI" id="CHEBI:59789"/>
        <dbReference type="ChEBI" id="CHEBI:74495"/>
        <dbReference type="ChEBI" id="CHEBI:82748"/>
        <dbReference type="EC" id="2.1.1.225"/>
    </reaction>
</comment>
<keyword evidence="8 12" id="KW-0862">Zinc</keyword>
<evidence type="ECO:0000313" key="15">
    <source>
        <dbReference type="EnsemblMetazoa" id="XP_022650053"/>
    </source>
</evidence>
<evidence type="ECO:0000256" key="6">
    <source>
        <dbReference type="ARBA" id="ARBA00022723"/>
    </source>
</evidence>
<dbReference type="EC" id="2.1.1.225" evidence="12"/>